<protein>
    <submittedName>
        <fullName evidence="1">Uncharacterized protein</fullName>
    </submittedName>
</protein>
<reference evidence="1 2" key="1">
    <citation type="journal article" date="2019" name="Sci. Rep.">
        <title>Orb-weaving spider Araneus ventricosus genome elucidates the spidroin gene catalogue.</title>
        <authorList>
            <person name="Kono N."/>
            <person name="Nakamura H."/>
            <person name="Ohtoshi R."/>
            <person name="Moran D.A.P."/>
            <person name="Shinohara A."/>
            <person name="Yoshida Y."/>
            <person name="Fujiwara M."/>
            <person name="Mori M."/>
            <person name="Tomita M."/>
            <person name="Arakawa K."/>
        </authorList>
    </citation>
    <scope>NUCLEOTIDE SEQUENCE [LARGE SCALE GENOMIC DNA]</scope>
</reference>
<organism evidence="1 2">
    <name type="scientific">Araneus ventricosus</name>
    <name type="common">Orbweaver spider</name>
    <name type="synonym">Epeira ventricosa</name>
    <dbReference type="NCBI Taxonomy" id="182803"/>
    <lineage>
        <taxon>Eukaryota</taxon>
        <taxon>Metazoa</taxon>
        <taxon>Ecdysozoa</taxon>
        <taxon>Arthropoda</taxon>
        <taxon>Chelicerata</taxon>
        <taxon>Arachnida</taxon>
        <taxon>Araneae</taxon>
        <taxon>Araneomorphae</taxon>
        <taxon>Entelegynae</taxon>
        <taxon>Araneoidea</taxon>
        <taxon>Araneidae</taxon>
        <taxon>Araneus</taxon>
    </lineage>
</organism>
<gene>
    <name evidence="1" type="ORF">AVEN_160262_1</name>
</gene>
<keyword evidence="2" id="KW-1185">Reference proteome</keyword>
<dbReference type="Proteomes" id="UP000499080">
    <property type="component" value="Unassembled WGS sequence"/>
</dbReference>
<evidence type="ECO:0000313" key="2">
    <source>
        <dbReference type="Proteomes" id="UP000499080"/>
    </source>
</evidence>
<proteinExistence type="predicted"/>
<sequence length="88" mass="9967">MTESRLTRNLAVSLWGSETLKERSEALSFFHKGWDDIVPPSSHHPPSMVFRIPRDSSANHIVSPLFENALKECVSLNATDFPTIRTQM</sequence>
<dbReference type="AlphaFoldDB" id="A0A4Y2L864"/>
<evidence type="ECO:0000313" key="1">
    <source>
        <dbReference type="EMBL" id="GBN09786.1"/>
    </source>
</evidence>
<comment type="caution">
    <text evidence="1">The sequence shown here is derived from an EMBL/GenBank/DDBJ whole genome shotgun (WGS) entry which is preliminary data.</text>
</comment>
<accession>A0A4Y2L864</accession>
<name>A0A4Y2L864_ARAVE</name>
<dbReference type="EMBL" id="BGPR01005394">
    <property type="protein sequence ID" value="GBN09786.1"/>
    <property type="molecule type" value="Genomic_DNA"/>
</dbReference>